<dbReference type="InterPro" id="IPR001680">
    <property type="entry name" value="WD40_rpt"/>
</dbReference>
<dbReference type="Proteomes" id="UP000594260">
    <property type="component" value="Unplaced"/>
</dbReference>
<evidence type="ECO:0000256" key="4">
    <source>
        <dbReference type="ARBA" id="ARBA00022737"/>
    </source>
</evidence>
<dbReference type="SMART" id="SM00320">
    <property type="entry name" value="WD40"/>
    <property type="match status" value="6"/>
</dbReference>
<evidence type="ECO:0000256" key="6">
    <source>
        <dbReference type="ARBA" id="ARBA00023274"/>
    </source>
</evidence>
<dbReference type="GO" id="GO:0032040">
    <property type="term" value="C:small-subunit processome"/>
    <property type="evidence" value="ECO:0007669"/>
    <property type="project" value="TreeGrafter"/>
</dbReference>
<dbReference type="Pfam" id="PF04158">
    <property type="entry name" value="Sof1"/>
    <property type="match status" value="1"/>
</dbReference>
<comment type="similarity">
    <text evidence="2">Belongs to the WD repeat DCAF13/WDSOF1 family.</text>
</comment>
<feature type="repeat" description="WD" evidence="7">
    <location>
        <begin position="270"/>
        <end position="311"/>
    </location>
</feature>
<sequence>MKVKMLVRNPDEYIRDTSRDLHRHQRNVAPELHPMTVVREYTAAVNAAKLDRIFAKPFLCSLDGHRDAVELLAKHPDRISGAVSASADGELRWWDLSNRKCVRALQAHDGPIRGLVFGKSANVLLTAGQDQTIKQWRGAEICHTILSKSVIMGLAHHYKNNMFATAGETVSLWEEGRNEPLRSFNWGVDTIYNVIFSPIEYDLLASLSSDRSIVLYDIREASPLRKVILEMRSNALAFNPMQAMHFTVANENYNLYTFDMRHLKKALQSHTDHVGAVLSVDYSPTGTEFVSGSYDKSVRIYPVESMRSREVYHTKRMQRVTSVMYSLDSKYILSASDEMNIRLWKAKASEQLGIQSFRERNTNNYNETLLQRFQHHPQVKRIVRHRHIPKTLYAQIQEKQTMVTARKRKEIRRRLHTRDKDMRLPGTREEVIVEEQE</sequence>
<evidence type="ECO:0000256" key="2">
    <source>
        <dbReference type="ARBA" id="ARBA00005649"/>
    </source>
</evidence>
<dbReference type="PANTHER" id="PTHR22851:SF0">
    <property type="entry name" value="DDB1- AND CUL4-ASSOCIATED FACTOR 13"/>
    <property type="match status" value="1"/>
</dbReference>
<keyword evidence="5" id="KW-0539">Nucleus</keyword>
<dbReference type="KEGG" id="vde:111254576"/>
<organism evidence="9 10">
    <name type="scientific">Varroa destructor</name>
    <name type="common">Honeybee mite</name>
    <dbReference type="NCBI Taxonomy" id="109461"/>
    <lineage>
        <taxon>Eukaryota</taxon>
        <taxon>Metazoa</taxon>
        <taxon>Ecdysozoa</taxon>
        <taxon>Arthropoda</taxon>
        <taxon>Chelicerata</taxon>
        <taxon>Arachnida</taxon>
        <taxon>Acari</taxon>
        <taxon>Parasitiformes</taxon>
        <taxon>Mesostigmata</taxon>
        <taxon>Gamasina</taxon>
        <taxon>Dermanyssoidea</taxon>
        <taxon>Varroidae</taxon>
        <taxon>Varroa</taxon>
    </lineage>
</organism>
<keyword evidence="4" id="KW-0677">Repeat</keyword>
<keyword evidence="3 7" id="KW-0853">WD repeat</keyword>
<dbReference type="InterPro" id="IPR036322">
    <property type="entry name" value="WD40_repeat_dom_sf"/>
</dbReference>
<evidence type="ECO:0000256" key="5">
    <source>
        <dbReference type="ARBA" id="ARBA00023242"/>
    </source>
</evidence>
<accession>A0A7M7KV55</accession>
<feature type="repeat" description="WD" evidence="7">
    <location>
        <begin position="105"/>
        <end position="136"/>
    </location>
</feature>
<dbReference type="InParanoid" id="A0A7M7KV55"/>
<reference evidence="9" key="1">
    <citation type="submission" date="2021-01" db="UniProtKB">
        <authorList>
            <consortium name="EnsemblMetazoa"/>
        </authorList>
    </citation>
    <scope>IDENTIFICATION</scope>
</reference>
<name>A0A7M7KV55_VARDE</name>
<feature type="repeat" description="WD" evidence="7">
    <location>
        <begin position="62"/>
        <end position="104"/>
    </location>
</feature>
<dbReference type="PROSITE" id="PS50082">
    <property type="entry name" value="WD_REPEATS_2"/>
    <property type="match status" value="4"/>
</dbReference>
<evidence type="ECO:0000313" key="10">
    <source>
        <dbReference type="Proteomes" id="UP000594260"/>
    </source>
</evidence>
<dbReference type="AlphaFoldDB" id="A0A7M7KV55"/>
<evidence type="ECO:0000313" key="9">
    <source>
        <dbReference type="EnsemblMetazoa" id="XP_022671283"/>
    </source>
</evidence>
<dbReference type="EnsemblMetazoa" id="XM_022815548">
    <property type="protein sequence ID" value="XP_022671283"/>
    <property type="gene ID" value="LOC111254576"/>
</dbReference>
<dbReference type="InterPro" id="IPR051733">
    <property type="entry name" value="WD_repeat_DCAF13/WDSOF1"/>
</dbReference>
<evidence type="ECO:0000256" key="7">
    <source>
        <dbReference type="PROSITE-ProRule" id="PRU00221"/>
    </source>
</evidence>
<dbReference type="OMA" id="EDHNAYI"/>
<dbReference type="SUPFAM" id="SSF50978">
    <property type="entry name" value="WD40 repeat-like"/>
    <property type="match status" value="1"/>
</dbReference>
<dbReference type="OrthoDB" id="10249065at2759"/>
<dbReference type="GeneID" id="111254576"/>
<protein>
    <recommendedName>
        <fullName evidence="8">Sof1-like protein domain-containing protein</fullName>
    </recommendedName>
</protein>
<proteinExistence type="inferred from homology"/>
<dbReference type="GO" id="GO:0000462">
    <property type="term" value="P:maturation of SSU-rRNA from tricistronic rRNA transcript (SSU-rRNA, 5.8S rRNA, LSU-rRNA)"/>
    <property type="evidence" value="ECO:0007669"/>
    <property type="project" value="TreeGrafter"/>
</dbReference>
<dbReference type="RefSeq" id="XP_022671283.1">
    <property type="nucleotide sequence ID" value="XM_022815548.1"/>
</dbReference>
<keyword evidence="10" id="KW-1185">Reference proteome</keyword>
<dbReference type="FunFam" id="2.130.10.10:FF:000132">
    <property type="entry name" value="DDB1- and CUL4-associated factor 13"/>
    <property type="match status" value="1"/>
</dbReference>
<evidence type="ECO:0000256" key="3">
    <source>
        <dbReference type="ARBA" id="ARBA00022574"/>
    </source>
</evidence>
<feature type="repeat" description="WD" evidence="7">
    <location>
        <begin position="313"/>
        <end position="354"/>
    </location>
</feature>
<dbReference type="Pfam" id="PF00400">
    <property type="entry name" value="WD40"/>
    <property type="match status" value="4"/>
</dbReference>
<dbReference type="InterPro" id="IPR007287">
    <property type="entry name" value="Sof1"/>
</dbReference>
<dbReference type="FunCoup" id="A0A7M7KV55">
    <property type="interactions" value="2206"/>
</dbReference>
<keyword evidence="6" id="KW-0687">Ribonucleoprotein</keyword>
<evidence type="ECO:0000256" key="1">
    <source>
        <dbReference type="ARBA" id="ARBA00004604"/>
    </source>
</evidence>
<comment type="subcellular location">
    <subcellularLocation>
        <location evidence="1">Nucleus</location>
        <location evidence="1">Nucleolus</location>
    </subcellularLocation>
</comment>
<dbReference type="InterPro" id="IPR015943">
    <property type="entry name" value="WD40/YVTN_repeat-like_dom_sf"/>
</dbReference>
<dbReference type="PANTHER" id="PTHR22851">
    <property type="entry name" value="U3 SMALL NUCLEOLAR RNA U3 SNORNA ASSOCIATED PROTEIN"/>
    <property type="match status" value="1"/>
</dbReference>
<feature type="domain" description="Sof1-like protein" evidence="8">
    <location>
        <begin position="346"/>
        <end position="429"/>
    </location>
</feature>
<evidence type="ECO:0000259" key="8">
    <source>
        <dbReference type="Pfam" id="PF04158"/>
    </source>
</evidence>
<dbReference type="Gene3D" id="2.130.10.10">
    <property type="entry name" value="YVTN repeat-like/Quinoprotein amine dehydrogenase"/>
    <property type="match status" value="2"/>
</dbReference>
<dbReference type="PROSITE" id="PS50294">
    <property type="entry name" value="WD_REPEATS_REGION"/>
    <property type="match status" value="3"/>
</dbReference>